<dbReference type="RefSeq" id="WP_218631916.1">
    <property type="nucleotide sequence ID" value="NZ_JAHVAH010000001.1"/>
</dbReference>
<gene>
    <name evidence="2" type="primary">lptC</name>
    <name evidence="2" type="ORF">KTQ36_00960</name>
</gene>
<keyword evidence="3" id="KW-1185">Reference proteome</keyword>
<evidence type="ECO:0000313" key="2">
    <source>
        <dbReference type="EMBL" id="MBW0143862.1"/>
    </source>
</evidence>
<evidence type="ECO:0000313" key="3">
    <source>
        <dbReference type="Proteomes" id="UP000698028"/>
    </source>
</evidence>
<dbReference type="EMBL" id="JAHVAH010000001">
    <property type="protein sequence ID" value="MBW0143862.1"/>
    <property type="molecule type" value="Genomic_DNA"/>
</dbReference>
<feature type="transmembrane region" description="Helical" evidence="1">
    <location>
        <begin position="31"/>
        <end position="49"/>
    </location>
</feature>
<comment type="caution">
    <text evidence="2">The sequence shown here is derived from an EMBL/GenBank/DDBJ whole genome shotgun (WGS) entry which is preliminary data.</text>
</comment>
<name>A0ABS6V2S4_9SPHN</name>
<keyword evidence="1" id="KW-1133">Transmembrane helix</keyword>
<accession>A0ABS6V2S4</accession>
<dbReference type="Proteomes" id="UP000698028">
    <property type="component" value="Unassembled WGS sequence"/>
</dbReference>
<organism evidence="2 3">
    <name type="scientific">Sphingomicrobium clamense</name>
    <dbReference type="NCBI Taxonomy" id="2851013"/>
    <lineage>
        <taxon>Bacteria</taxon>
        <taxon>Pseudomonadati</taxon>
        <taxon>Pseudomonadota</taxon>
        <taxon>Alphaproteobacteria</taxon>
        <taxon>Sphingomonadales</taxon>
        <taxon>Sphingomonadaceae</taxon>
        <taxon>Sphingomicrobium</taxon>
    </lineage>
</organism>
<keyword evidence="1" id="KW-0812">Transmembrane</keyword>
<dbReference type="Pfam" id="PF06835">
    <property type="entry name" value="LptC"/>
    <property type="match status" value="1"/>
</dbReference>
<protein>
    <submittedName>
        <fullName evidence="2">LPS export ABC transporter periplasmic protein LptC</fullName>
    </submittedName>
</protein>
<keyword evidence="1" id="KW-0472">Membrane</keyword>
<proteinExistence type="predicted"/>
<dbReference type="InterPro" id="IPR010664">
    <property type="entry name" value="LipoPS_assembly_LptC-rel"/>
</dbReference>
<sequence>MSEAARRERAVKRQWALPDSRHDRVVRFMQIGLPIIGVLVIIALLFAPLSKEGEVSFILEPDDVDQAEERMRVERARYTGEDNRGRPFTIVANRAVQETSAVPIVEIRGMAARLDMEEGPLTILAPHGRYAIEDKQVFIDGAVTLEGPEGAMLEVNDVLVDIGERRLESDGAVSGRMRLGSFTAGKLSADLASRTITLSEGARLKIEQGAVR</sequence>
<reference evidence="2 3" key="1">
    <citation type="submission" date="2021-07" db="EMBL/GenBank/DDBJ databases">
        <title>The draft genome sequence of Sphingomicrobium sp. B8.</title>
        <authorList>
            <person name="Mu L."/>
        </authorList>
    </citation>
    <scope>NUCLEOTIDE SEQUENCE [LARGE SCALE GENOMIC DNA]</scope>
    <source>
        <strain evidence="2 3">B8</strain>
    </source>
</reference>
<evidence type="ECO:0000256" key="1">
    <source>
        <dbReference type="SAM" id="Phobius"/>
    </source>
</evidence>